<evidence type="ECO:0000256" key="8">
    <source>
        <dbReference type="ARBA" id="ARBA00023157"/>
    </source>
</evidence>
<reference evidence="11 12" key="1">
    <citation type="submission" date="2017-06" db="EMBL/GenBank/DDBJ databases">
        <title>Aedes aegypti genome working group (AGWG) sequencing and assembly.</title>
        <authorList>
            <consortium name="Aedes aegypti Genome Working Group (AGWG)"/>
            <person name="Matthews B.J."/>
        </authorList>
    </citation>
    <scope>NUCLEOTIDE SEQUENCE [LARGE SCALE GENOMIC DNA]</scope>
    <source>
        <strain evidence="11 12">LVP_AGWG</strain>
    </source>
</reference>
<protein>
    <submittedName>
        <fullName evidence="11">Uncharacterized protein</fullName>
    </submittedName>
</protein>
<evidence type="ECO:0000256" key="1">
    <source>
        <dbReference type="ARBA" id="ARBA00004613"/>
    </source>
</evidence>
<dbReference type="GO" id="GO:0005576">
    <property type="term" value="C:extracellular region"/>
    <property type="evidence" value="ECO:0007669"/>
    <property type="project" value="UniProtKB-SubCell"/>
</dbReference>
<keyword evidence="6" id="KW-0720">Serine protease</keyword>
<name>A0A6I8TRC0_AEDAE</name>
<evidence type="ECO:0000256" key="5">
    <source>
        <dbReference type="ARBA" id="ARBA00022801"/>
    </source>
</evidence>
<dbReference type="InterPro" id="IPR033116">
    <property type="entry name" value="TRYPSIN_SER"/>
</dbReference>
<dbReference type="FunFam" id="2.40.10.10:FF:000146">
    <property type="entry name" value="Serine protease 53"/>
    <property type="match status" value="1"/>
</dbReference>
<dbReference type="PRINTS" id="PR00722">
    <property type="entry name" value="CHYMOTRYPSIN"/>
</dbReference>
<evidence type="ECO:0000256" key="9">
    <source>
        <dbReference type="ARBA" id="ARBA00023180"/>
    </source>
</evidence>
<keyword evidence="7" id="KW-0865">Zymogen</keyword>
<dbReference type="PANTHER" id="PTHR24256">
    <property type="entry name" value="TRYPTASE-RELATED"/>
    <property type="match status" value="1"/>
</dbReference>
<evidence type="ECO:0000256" key="10">
    <source>
        <dbReference type="ARBA" id="ARBA00024195"/>
    </source>
</evidence>
<dbReference type="SMART" id="SM00020">
    <property type="entry name" value="Tryp_SPc"/>
    <property type="match status" value="1"/>
</dbReference>
<dbReference type="CDD" id="cd00190">
    <property type="entry name" value="Tryp_SPc"/>
    <property type="match status" value="1"/>
</dbReference>
<sequence length="351" mass="39412">MQLMCELMLLFLVLHIICGVAFSQRLNQLCTSSQDRIGRCVKREHCPAVIENSNNSNDSICRSGENQHRETLICCPILRNCGHCGEPEQEIVNRITGGSDVEPGSHPWAALLVYTLGRGVTKSLCGGALINLQTVLTAAHCIEGLPRNWRMHRVRLGEWNVDNLHSCKNIENGEICNLEPEVRRAILHDHYNRLSNSHLNDIALLQLAEKVTISKYIKPICLPLDKTIQLMPIENEPFTVVGWGETENGYYSPTLLEVTVIGKHLSMCNQVFRKQNMALAETQLCVGGEEGKDSCRGDSGGPLMRQIDNTWYLVGMVSFGDRICGVRNQPSVYTNVVAYIDWIEHQIIEYN</sequence>
<dbReference type="InterPro" id="IPR001254">
    <property type="entry name" value="Trypsin_dom"/>
</dbReference>
<dbReference type="SUPFAM" id="SSF50494">
    <property type="entry name" value="Trypsin-like serine proteases"/>
    <property type="match status" value="1"/>
</dbReference>
<dbReference type="Proteomes" id="UP000008820">
    <property type="component" value="Chromosome 2"/>
</dbReference>
<dbReference type="OrthoDB" id="9981647at2759"/>
<dbReference type="InParanoid" id="A0A6I8TRC0"/>
<evidence type="ECO:0000256" key="4">
    <source>
        <dbReference type="ARBA" id="ARBA00022729"/>
    </source>
</evidence>
<evidence type="ECO:0000313" key="12">
    <source>
        <dbReference type="Proteomes" id="UP000008820"/>
    </source>
</evidence>
<dbReference type="PROSITE" id="PS00135">
    <property type="entry name" value="TRYPSIN_SER"/>
    <property type="match status" value="1"/>
</dbReference>
<dbReference type="AlphaFoldDB" id="A0A6I8TRC0"/>
<dbReference type="PROSITE" id="PS50240">
    <property type="entry name" value="TRYPSIN_DOM"/>
    <property type="match status" value="1"/>
</dbReference>
<keyword evidence="9" id="KW-0325">Glycoprotein</keyword>
<dbReference type="Gene3D" id="2.40.10.10">
    <property type="entry name" value="Trypsin-like serine proteases"/>
    <property type="match status" value="2"/>
</dbReference>
<dbReference type="InterPro" id="IPR009003">
    <property type="entry name" value="Peptidase_S1_PA"/>
</dbReference>
<organism evidence="11 12">
    <name type="scientific">Aedes aegypti</name>
    <name type="common">Yellowfever mosquito</name>
    <name type="synonym">Culex aegypti</name>
    <dbReference type="NCBI Taxonomy" id="7159"/>
    <lineage>
        <taxon>Eukaryota</taxon>
        <taxon>Metazoa</taxon>
        <taxon>Ecdysozoa</taxon>
        <taxon>Arthropoda</taxon>
        <taxon>Hexapoda</taxon>
        <taxon>Insecta</taxon>
        <taxon>Pterygota</taxon>
        <taxon>Neoptera</taxon>
        <taxon>Endopterygota</taxon>
        <taxon>Diptera</taxon>
        <taxon>Nematocera</taxon>
        <taxon>Culicoidea</taxon>
        <taxon>Culicidae</taxon>
        <taxon>Culicinae</taxon>
        <taxon>Aedini</taxon>
        <taxon>Aedes</taxon>
        <taxon>Stegomyia</taxon>
    </lineage>
</organism>
<dbReference type="InterPro" id="IPR043504">
    <property type="entry name" value="Peptidase_S1_PA_chymotrypsin"/>
</dbReference>
<accession>A0A6I8TRC0</accession>
<gene>
    <name evidence="11" type="primary">5564199</name>
</gene>
<keyword evidence="3" id="KW-0645">Protease</keyword>
<keyword evidence="2" id="KW-0964">Secreted</keyword>
<evidence type="ECO:0000256" key="6">
    <source>
        <dbReference type="ARBA" id="ARBA00022825"/>
    </source>
</evidence>
<reference evidence="11" key="2">
    <citation type="submission" date="2020-05" db="UniProtKB">
        <authorList>
            <consortium name="EnsemblMetazoa"/>
        </authorList>
    </citation>
    <scope>IDENTIFICATION</scope>
    <source>
        <strain evidence="11">LVP_AGWG</strain>
    </source>
</reference>
<comment type="similarity">
    <text evidence="10">Belongs to the peptidase S1 family. CLIP subfamily.</text>
</comment>
<dbReference type="PROSITE" id="PS00134">
    <property type="entry name" value="TRYPSIN_HIS"/>
    <property type="match status" value="1"/>
</dbReference>
<dbReference type="GO" id="GO:0006508">
    <property type="term" value="P:proteolysis"/>
    <property type="evidence" value="ECO:0007669"/>
    <property type="project" value="UniProtKB-KW"/>
</dbReference>
<dbReference type="Pfam" id="PF00089">
    <property type="entry name" value="Trypsin"/>
    <property type="match status" value="1"/>
</dbReference>
<keyword evidence="12" id="KW-1185">Reference proteome</keyword>
<evidence type="ECO:0000256" key="2">
    <source>
        <dbReference type="ARBA" id="ARBA00022525"/>
    </source>
</evidence>
<comment type="subcellular location">
    <subcellularLocation>
        <location evidence="1">Secreted</location>
    </subcellularLocation>
</comment>
<dbReference type="InterPro" id="IPR001314">
    <property type="entry name" value="Peptidase_S1A"/>
</dbReference>
<evidence type="ECO:0000256" key="7">
    <source>
        <dbReference type="ARBA" id="ARBA00023145"/>
    </source>
</evidence>
<evidence type="ECO:0000313" key="11">
    <source>
        <dbReference type="EnsemblMetazoa" id="AAEL014350-PB"/>
    </source>
</evidence>
<proteinExistence type="inferred from homology"/>
<evidence type="ECO:0000256" key="3">
    <source>
        <dbReference type="ARBA" id="ARBA00022670"/>
    </source>
</evidence>
<keyword evidence="8" id="KW-1015">Disulfide bond</keyword>
<keyword evidence="4" id="KW-0732">Signal</keyword>
<dbReference type="EnsemblMetazoa" id="AAEL014350-RB">
    <property type="protein sequence ID" value="AAEL014350-PB"/>
    <property type="gene ID" value="AAEL014350"/>
</dbReference>
<dbReference type="GO" id="GO:0004252">
    <property type="term" value="F:serine-type endopeptidase activity"/>
    <property type="evidence" value="ECO:0007669"/>
    <property type="project" value="InterPro"/>
</dbReference>
<keyword evidence="5" id="KW-0378">Hydrolase</keyword>
<dbReference type="InterPro" id="IPR051487">
    <property type="entry name" value="Ser/Thr_Proteases_Immune/Dev"/>
</dbReference>
<dbReference type="InterPro" id="IPR018114">
    <property type="entry name" value="TRYPSIN_HIS"/>
</dbReference>